<keyword evidence="5" id="KW-0997">Cell inner membrane</keyword>
<evidence type="ECO:0000256" key="7">
    <source>
        <dbReference type="ARBA" id="ARBA00022989"/>
    </source>
</evidence>
<dbReference type="InterPro" id="IPR010817">
    <property type="entry name" value="HemY_N"/>
</dbReference>
<dbReference type="SUPFAM" id="SSF48452">
    <property type="entry name" value="TPR-like"/>
    <property type="match status" value="1"/>
</dbReference>
<comment type="function">
    <text evidence="1">Involved in a late step of protoheme IX synthesis.</text>
</comment>
<evidence type="ECO:0000256" key="4">
    <source>
        <dbReference type="ARBA" id="ARBA00022475"/>
    </source>
</evidence>
<evidence type="ECO:0000256" key="8">
    <source>
        <dbReference type="ARBA" id="ARBA00023136"/>
    </source>
</evidence>
<evidence type="ECO:0000256" key="3">
    <source>
        <dbReference type="ARBA" id="ARBA00004744"/>
    </source>
</evidence>
<dbReference type="AlphaFoldDB" id="A0A2T5MG01"/>
<dbReference type="InterPro" id="IPR005254">
    <property type="entry name" value="Heme_biosyn_assoc_TPR_pro"/>
</dbReference>
<dbReference type="RefSeq" id="WP_107940058.1">
    <property type="nucleotide sequence ID" value="NZ_QANS01000003.1"/>
</dbReference>
<dbReference type="NCBIfam" id="TIGR00540">
    <property type="entry name" value="TPR_hemY_coli"/>
    <property type="match status" value="1"/>
</dbReference>
<evidence type="ECO:0000259" key="11">
    <source>
        <dbReference type="Pfam" id="PF07219"/>
    </source>
</evidence>
<keyword evidence="6 10" id="KW-0812">Transmembrane</keyword>
<dbReference type="OrthoDB" id="7053339at2"/>
<comment type="subcellular location">
    <subcellularLocation>
        <location evidence="2">Cell inner membrane</location>
        <topology evidence="2">Multi-pass membrane protein</topology>
    </subcellularLocation>
</comment>
<evidence type="ECO:0000256" key="5">
    <source>
        <dbReference type="ARBA" id="ARBA00022519"/>
    </source>
</evidence>
<keyword evidence="4" id="KW-1003">Cell membrane</keyword>
<dbReference type="Proteomes" id="UP000244248">
    <property type="component" value="Unassembled WGS sequence"/>
</dbReference>
<reference evidence="12 13" key="1">
    <citation type="submission" date="2018-04" db="EMBL/GenBank/DDBJ databases">
        <title>Novel species isolated from glacier.</title>
        <authorList>
            <person name="Liu Q."/>
            <person name="Xin Y.-H."/>
        </authorList>
    </citation>
    <scope>NUCLEOTIDE SEQUENCE [LARGE SCALE GENOMIC DNA]</scope>
    <source>
        <strain evidence="12 13">GT1R17</strain>
    </source>
</reference>
<organism evidence="12 13">
    <name type="scientific">Stenotrophobium rhamnosiphilum</name>
    <dbReference type="NCBI Taxonomy" id="2029166"/>
    <lineage>
        <taxon>Bacteria</taxon>
        <taxon>Pseudomonadati</taxon>
        <taxon>Pseudomonadota</taxon>
        <taxon>Gammaproteobacteria</taxon>
        <taxon>Nevskiales</taxon>
        <taxon>Nevskiaceae</taxon>
        <taxon>Stenotrophobium</taxon>
    </lineage>
</organism>
<evidence type="ECO:0000256" key="10">
    <source>
        <dbReference type="SAM" id="Phobius"/>
    </source>
</evidence>
<keyword evidence="7 10" id="KW-1133">Transmembrane helix</keyword>
<dbReference type="EMBL" id="QANS01000003">
    <property type="protein sequence ID" value="PTU31514.1"/>
    <property type="molecule type" value="Genomic_DNA"/>
</dbReference>
<evidence type="ECO:0000313" key="12">
    <source>
        <dbReference type="EMBL" id="PTU31514.1"/>
    </source>
</evidence>
<protein>
    <recommendedName>
        <fullName evidence="11">HemY N-terminal domain-containing protein</fullName>
    </recommendedName>
</protein>
<dbReference type="UniPathway" id="UPA00252"/>
<feature type="domain" description="HemY N-terminal" evidence="11">
    <location>
        <begin position="27"/>
        <end position="133"/>
    </location>
</feature>
<gene>
    <name evidence="12" type="ORF">CJD38_09285</name>
</gene>
<evidence type="ECO:0000313" key="13">
    <source>
        <dbReference type="Proteomes" id="UP000244248"/>
    </source>
</evidence>
<dbReference type="Gene3D" id="1.25.40.10">
    <property type="entry name" value="Tetratricopeptide repeat domain"/>
    <property type="match status" value="1"/>
</dbReference>
<name>A0A2T5MG01_9GAMM</name>
<comment type="pathway">
    <text evidence="3">Porphyrin-containing compound metabolism; protoheme biosynthesis.</text>
</comment>
<evidence type="ECO:0000256" key="9">
    <source>
        <dbReference type="ARBA" id="ARBA00023244"/>
    </source>
</evidence>
<dbReference type="InterPro" id="IPR011990">
    <property type="entry name" value="TPR-like_helical_dom_sf"/>
</dbReference>
<keyword evidence="8 10" id="KW-0472">Membrane</keyword>
<keyword evidence="9" id="KW-0627">Porphyrin biosynthesis</keyword>
<evidence type="ECO:0000256" key="6">
    <source>
        <dbReference type="ARBA" id="ARBA00022692"/>
    </source>
</evidence>
<evidence type="ECO:0000256" key="1">
    <source>
        <dbReference type="ARBA" id="ARBA00002962"/>
    </source>
</evidence>
<dbReference type="Pfam" id="PF07219">
    <property type="entry name" value="HemY_N"/>
    <property type="match status" value="1"/>
</dbReference>
<proteinExistence type="predicted"/>
<evidence type="ECO:0000256" key="2">
    <source>
        <dbReference type="ARBA" id="ARBA00004429"/>
    </source>
</evidence>
<comment type="caution">
    <text evidence="12">The sequence shown here is derived from an EMBL/GenBank/DDBJ whole genome shotgun (WGS) entry which is preliminary data.</text>
</comment>
<dbReference type="GO" id="GO:0006779">
    <property type="term" value="P:porphyrin-containing compound biosynthetic process"/>
    <property type="evidence" value="ECO:0007669"/>
    <property type="project" value="UniProtKB-KW"/>
</dbReference>
<sequence length="397" mass="44552">MIRFFLLAVLMLAAGAAAAFYLRAETGYVLISYRDWIIETSLLGLILSVCVGFMSVYYGLKLVMTGVRLPARMRRNVSRRRANRARDSFESGLLKLLEGNWKLAEIELVRRAADHHARHLNYLGAARAAQRMGAGDRRDHYLKLAAQSAPELEFATMLTRAELQRERGENLQVRDTALQLREQDAKHPYAIELLAESYSELGDWVALRELLADTAKLKALAPARYNELMLQALRELMAQALAAAKLDQLKAIWDAAAEEFRVDPDLRRIYARGLARLNADAEALALITTTLRKVWDGELVTLFGDLHATDTLSQLATIESWLGQYGEKPELLTTAGRVCLRNKLWGKARSYLEAVLRVSPTPVAYLELAKLSAETQNSEQAVQLYRQGLELASSQTH</sequence>
<feature type="transmembrane region" description="Helical" evidence="10">
    <location>
        <begin position="42"/>
        <end position="64"/>
    </location>
</feature>
<accession>A0A2T5MG01</accession>
<dbReference type="GO" id="GO:0042168">
    <property type="term" value="P:heme metabolic process"/>
    <property type="evidence" value="ECO:0007669"/>
    <property type="project" value="InterPro"/>
</dbReference>
<dbReference type="GO" id="GO:0005886">
    <property type="term" value="C:plasma membrane"/>
    <property type="evidence" value="ECO:0007669"/>
    <property type="project" value="UniProtKB-SubCell"/>
</dbReference>
<keyword evidence="13" id="KW-1185">Reference proteome</keyword>